<reference evidence="3" key="1">
    <citation type="journal article" date="2019" name="Int. J. Syst. Evol. Microbiol.">
        <title>The Global Catalogue of Microorganisms (GCM) 10K type strain sequencing project: providing services to taxonomists for standard genome sequencing and annotation.</title>
        <authorList>
            <consortium name="The Broad Institute Genomics Platform"/>
            <consortium name="The Broad Institute Genome Sequencing Center for Infectious Disease"/>
            <person name="Wu L."/>
            <person name="Ma J."/>
        </authorList>
    </citation>
    <scope>NUCLEOTIDE SEQUENCE [LARGE SCALE GENOMIC DNA]</scope>
    <source>
        <strain evidence="3">TISTR 2562</strain>
    </source>
</reference>
<proteinExistence type="predicted"/>
<comment type="caution">
    <text evidence="2">The sequence shown here is derived from an EMBL/GenBank/DDBJ whole genome shotgun (WGS) entry which is preliminary data.</text>
</comment>
<accession>A0ABW5TYM9</accession>
<name>A0ABW5TYM9_9RHOB</name>
<evidence type="ECO:0000256" key="1">
    <source>
        <dbReference type="SAM" id="Phobius"/>
    </source>
</evidence>
<gene>
    <name evidence="2" type="ORF">ACFSUD_03155</name>
</gene>
<organism evidence="2 3">
    <name type="scientific">Sulfitobacter aestuarii</name>
    <dbReference type="NCBI Taxonomy" id="2161676"/>
    <lineage>
        <taxon>Bacteria</taxon>
        <taxon>Pseudomonadati</taxon>
        <taxon>Pseudomonadota</taxon>
        <taxon>Alphaproteobacteria</taxon>
        <taxon>Rhodobacterales</taxon>
        <taxon>Roseobacteraceae</taxon>
        <taxon>Sulfitobacter</taxon>
    </lineage>
</organism>
<dbReference type="RefSeq" id="WP_386371393.1">
    <property type="nucleotide sequence ID" value="NZ_JBHUMP010000002.1"/>
</dbReference>
<evidence type="ECO:0000313" key="3">
    <source>
        <dbReference type="Proteomes" id="UP001597474"/>
    </source>
</evidence>
<keyword evidence="3" id="KW-1185">Reference proteome</keyword>
<keyword evidence="1" id="KW-0812">Transmembrane</keyword>
<keyword evidence="1" id="KW-0472">Membrane</keyword>
<dbReference type="Proteomes" id="UP001597474">
    <property type="component" value="Unassembled WGS sequence"/>
</dbReference>
<feature type="transmembrane region" description="Helical" evidence="1">
    <location>
        <begin position="370"/>
        <end position="389"/>
    </location>
</feature>
<feature type="transmembrane region" description="Helical" evidence="1">
    <location>
        <begin position="401"/>
        <end position="418"/>
    </location>
</feature>
<keyword evidence="1" id="KW-1133">Transmembrane helix</keyword>
<dbReference type="Pfam" id="PF11902">
    <property type="entry name" value="DUF3422"/>
    <property type="match status" value="1"/>
</dbReference>
<dbReference type="EMBL" id="JBHUMP010000002">
    <property type="protein sequence ID" value="MFD2738559.1"/>
    <property type="molecule type" value="Genomic_DNA"/>
</dbReference>
<evidence type="ECO:0000313" key="2">
    <source>
        <dbReference type="EMBL" id="MFD2738559.1"/>
    </source>
</evidence>
<dbReference type="InterPro" id="IPR021830">
    <property type="entry name" value="DUF3422"/>
</dbReference>
<sequence length="426" mass="48260">MAFIKDHPERFALTGELHARPFPALKAPCVAAFIAIRQAQDPATRDRSLDFKHLVQLLDHYNAPRPDPEATHYYGEMGRYWLKWEQHTEFVTYTVFAATPGGDPFDPRNFDVFPNYWLGAAPGERITSALLQVQMRPDEAEVADRLQDWFVPESLAVAHVLDEAAIVASDFRIDPAGHMRFAVFAAQDTGVRRIGRIVQRLCEIETYKAMSMLGFLRARKMMPQMDALDGRLTELMSAMRSTEASAEDTLHALLDASVEMETLAAQTAYRFGATGAYEAIVHQRIAVLRESRFMGRQCFAEFMLRRYEPAMRTVKSTEARLQTLSARAIRASELLRTRVDVERSAQNQQILASMDRRADLQLRLQHTVEGLSVVAISYYAVSLAGYLLYPFAEAVEISKGMLTALVTLPVVLGVWWMLRRLRKRIG</sequence>
<protein>
    <submittedName>
        <fullName evidence="2">DUF3422 family protein</fullName>
    </submittedName>
</protein>